<evidence type="ECO:0000256" key="9">
    <source>
        <dbReference type="ARBA" id="ARBA00022723"/>
    </source>
</evidence>
<feature type="region of interest" description="Disordered" evidence="22">
    <location>
        <begin position="282"/>
        <end position="316"/>
    </location>
</feature>
<dbReference type="FunFam" id="3.20.20.370:FF:000004">
    <property type="entry name" value="Related to Chitin deacetylase"/>
    <property type="match status" value="1"/>
</dbReference>
<dbReference type="GO" id="GO:0004099">
    <property type="term" value="F:chitin deacetylase activity"/>
    <property type="evidence" value="ECO:0007669"/>
    <property type="project" value="UniProtKB-EC"/>
</dbReference>
<keyword evidence="26" id="KW-1185">Reference proteome</keyword>
<evidence type="ECO:0000256" key="14">
    <source>
        <dbReference type="ARBA" id="ARBA00023180"/>
    </source>
</evidence>
<dbReference type="EC" id="3.5.1.41" evidence="20"/>
<evidence type="ECO:0000256" key="11">
    <source>
        <dbReference type="ARBA" id="ARBA00022801"/>
    </source>
</evidence>
<dbReference type="GO" id="GO:0006032">
    <property type="term" value="P:chitin catabolic process"/>
    <property type="evidence" value="ECO:0007669"/>
    <property type="project" value="UniProtKB-KW"/>
</dbReference>
<dbReference type="GO" id="GO:0071555">
    <property type="term" value="P:cell wall organization"/>
    <property type="evidence" value="ECO:0007669"/>
    <property type="project" value="UniProtKB-KW"/>
</dbReference>
<dbReference type="InterPro" id="IPR002509">
    <property type="entry name" value="NODB_dom"/>
</dbReference>
<dbReference type="GO" id="GO:0009272">
    <property type="term" value="P:fungal-type cell wall biogenesis"/>
    <property type="evidence" value="ECO:0007669"/>
    <property type="project" value="UniProtKB-ARBA"/>
</dbReference>
<keyword evidence="8" id="KW-0336">GPI-anchor</keyword>
<evidence type="ECO:0000256" key="7">
    <source>
        <dbReference type="ARBA" id="ARBA00022525"/>
    </source>
</evidence>
<feature type="transmembrane region" description="Helical" evidence="23">
    <location>
        <begin position="325"/>
        <end position="344"/>
    </location>
</feature>
<evidence type="ECO:0000259" key="24">
    <source>
        <dbReference type="PROSITE" id="PS51677"/>
    </source>
</evidence>
<evidence type="ECO:0000313" key="26">
    <source>
        <dbReference type="Proteomes" id="UP000807353"/>
    </source>
</evidence>
<keyword evidence="15" id="KW-0119">Carbohydrate metabolism</keyword>
<dbReference type="SUPFAM" id="SSF88713">
    <property type="entry name" value="Glycoside hydrolase/deacetylase"/>
    <property type="match status" value="1"/>
</dbReference>
<keyword evidence="17" id="KW-0449">Lipoprotein</keyword>
<keyword evidence="11" id="KW-0378">Hydrolase</keyword>
<dbReference type="InterPro" id="IPR050248">
    <property type="entry name" value="Polysacc_deacetylase_ArnD"/>
</dbReference>
<reference evidence="25" key="1">
    <citation type="submission" date="2020-11" db="EMBL/GenBank/DDBJ databases">
        <authorList>
            <consortium name="DOE Joint Genome Institute"/>
            <person name="Ahrendt S."/>
            <person name="Riley R."/>
            <person name="Andreopoulos W."/>
            <person name="Labutti K."/>
            <person name="Pangilinan J."/>
            <person name="Ruiz-Duenas F.J."/>
            <person name="Barrasa J.M."/>
            <person name="Sanchez-Garcia M."/>
            <person name="Camarero S."/>
            <person name="Miyauchi S."/>
            <person name="Serrano A."/>
            <person name="Linde D."/>
            <person name="Babiker R."/>
            <person name="Drula E."/>
            <person name="Ayuso-Fernandez I."/>
            <person name="Pacheco R."/>
            <person name="Padilla G."/>
            <person name="Ferreira P."/>
            <person name="Barriuso J."/>
            <person name="Kellner H."/>
            <person name="Castanera R."/>
            <person name="Alfaro M."/>
            <person name="Ramirez L."/>
            <person name="Pisabarro A.G."/>
            <person name="Kuo A."/>
            <person name="Tritt A."/>
            <person name="Lipzen A."/>
            <person name="He G."/>
            <person name="Yan M."/>
            <person name="Ng V."/>
            <person name="Cullen D."/>
            <person name="Martin F."/>
            <person name="Rosso M.-N."/>
            <person name="Henrissat B."/>
            <person name="Hibbett D."/>
            <person name="Martinez A.T."/>
            <person name="Grigoriev I.V."/>
        </authorList>
    </citation>
    <scope>NUCLEOTIDE SEQUENCE</scope>
    <source>
        <strain evidence="25">CBS 247.69</strain>
    </source>
</reference>
<evidence type="ECO:0000256" key="22">
    <source>
        <dbReference type="SAM" id="MobiDB-lite"/>
    </source>
</evidence>
<proteinExistence type="inferred from homology"/>
<dbReference type="Gene3D" id="3.20.20.370">
    <property type="entry name" value="Glycoside hydrolase/deacetylase"/>
    <property type="match status" value="1"/>
</dbReference>
<dbReference type="PROSITE" id="PS51677">
    <property type="entry name" value="NODB"/>
    <property type="match status" value="1"/>
</dbReference>
<evidence type="ECO:0000256" key="3">
    <source>
        <dbReference type="ARBA" id="ARBA00004609"/>
    </source>
</evidence>
<gene>
    <name evidence="25" type="ORF">BDZ94DRAFT_1242200</name>
</gene>
<comment type="cofactor">
    <cofactor evidence="1">
        <name>Co(2+)</name>
        <dbReference type="ChEBI" id="CHEBI:48828"/>
    </cofactor>
</comment>
<evidence type="ECO:0000256" key="18">
    <source>
        <dbReference type="ARBA" id="ARBA00023316"/>
    </source>
</evidence>
<evidence type="ECO:0000256" key="12">
    <source>
        <dbReference type="ARBA" id="ARBA00023024"/>
    </source>
</evidence>
<keyword evidence="19" id="KW-0624">Polysaccharide degradation</keyword>
<dbReference type="PANTHER" id="PTHR10587">
    <property type="entry name" value="GLYCOSYL TRANSFERASE-RELATED"/>
    <property type="match status" value="1"/>
</dbReference>
<evidence type="ECO:0000313" key="25">
    <source>
        <dbReference type="EMBL" id="KAF9455512.1"/>
    </source>
</evidence>
<keyword evidence="14" id="KW-0325">Glycoprotein</keyword>
<protein>
    <recommendedName>
        <fullName evidence="20">chitin deacetylase</fullName>
        <ecNumber evidence="20">3.5.1.41</ecNumber>
    </recommendedName>
</protein>
<keyword evidence="23" id="KW-1133">Transmembrane helix</keyword>
<evidence type="ECO:0000256" key="6">
    <source>
        <dbReference type="ARBA" id="ARBA00022512"/>
    </source>
</evidence>
<organism evidence="25 26">
    <name type="scientific">Collybia nuda</name>
    <dbReference type="NCBI Taxonomy" id="64659"/>
    <lineage>
        <taxon>Eukaryota</taxon>
        <taxon>Fungi</taxon>
        <taxon>Dikarya</taxon>
        <taxon>Basidiomycota</taxon>
        <taxon>Agaricomycotina</taxon>
        <taxon>Agaricomycetes</taxon>
        <taxon>Agaricomycetidae</taxon>
        <taxon>Agaricales</taxon>
        <taxon>Tricholomatineae</taxon>
        <taxon>Clitocybaceae</taxon>
        <taxon>Collybia</taxon>
    </lineage>
</organism>
<sequence length="346" mass="37548">ALLAPANYPTLDRVPPIDSPEVQEWIKEVEATGGCPANPVAAADTDRSHCWWTCSGCTGPNDIEECPKPMSWGLTYDDGPSFYTSDLLNYLDQVNIKSTFFVVGSRVISFPNILQTQYMSEHQIAVHTWSHPQLTTLKNEEIIAELGWSRKVIKDVLGVTPNMMRPPFGDIDNRVRAIASAMGLTPVMWTRISPMATFDTDDFNIHGGLTPVEKVLQNWENILSNVTTRSSGFIVLEHDLFQQSVEVATGYILPDALAHKPPFTIQPVVTCMQKPLSDAYVETNNNKTNPPAQSASGVSRSAAPDATDASSNPSSGAVTLQMQTGIGLALVTALVGFVAGLAAIQF</sequence>
<keyword evidence="13 23" id="KW-0472">Membrane</keyword>
<keyword evidence="7" id="KW-0964">Secreted</keyword>
<evidence type="ECO:0000256" key="19">
    <source>
        <dbReference type="ARBA" id="ARBA00023326"/>
    </source>
</evidence>
<keyword evidence="6" id="KW-0134">Cell wall</keyword>
<evidence type="ECO:0000256" key="2">
    <source>
        <dbReference type="ARBA" id="ARBA00004191"/>
    </source>
</evidence>
<evidence type="ECO:0000256" key="5">
    <source>
        <dbReference type="ARBA" id="ARBA00022475"/>
    </source>
</evidence>
<dbReference type="OrthoDB" id="407355at2759"/>
<evidence type="ECO:0000256" key="16">
    <source>
        <dbReference type="ARBA" id="ARBA00023285"/>
    </source>
</evidence>
<evidence type="ECO:0000256" key="17">
    <source>
        <dbReference type="ARBA" id="ARBA00023288"/>
    </source>
</evidence>
<name>A0A9P6C833_9AGAR</name>
<evidence type="ECO:0000256" key="4">
    <source>
        <dbReference type="ARBA" id="ARBA00010973"/>
    </source>
</evidence>
<dbReference type="GO" id="GO:0005886">
    <property type="term" value="C:plasma membrane"/>
    <property type="evidence" value="ECO:0007669"/>
    <property type="project" value="UniProtKB-SubCell"/>
</dbReference>
<dbReference type="Proteomes" id="UP000807353">
    <property type="component" value="Unassembled WGS sequence"/>
</dbReference>
<feature type="domain" description="NodB homology" evidence="24">
    <location>
        <begin position="70"/>
        <end position="266"/>
    </location>
</feature>
<comment type="subcellular location">
    <subcellularLocation>
        <location evidence="3">Cell membrane</location>
        <topology evidence="3">Lipid-anchor</topology>
        <topology evidence="3">GPI-anchor</topology>
    </subcellularLocation>
    <subcellularLocation>
        <location evidence="2">Secreted</location>
        <location evidence="2">Cell wall</location>
    </subcellularLocation>
</comment>
<evidence type="ECO:0000256" key="15">
    <source>
        <dbReference type="ARBA" id="ARBA00023277"/>
    </source>
</evidence>
<evidence type="ECO:0000256" key="1">
    <source>
        <dbReference type="ARBA" id="ARBA00001941"/>
    </source>
</evidence>
<accession>A0A9P6C833</accession>
<keyword evidence="23" id="KW-0812">Transmembrane</keyword>
<comment type="similarity">
    <text evidence="4">Belongs to the polysaccharide deacetylase family.</text>
</comment>
<keyword evidence="16" id="KW-0170">Cobalt</keyword>
<keyword evidence="18" id="KW-0961">Cell wall biogenesis/degradation</keyword>
<comment type="caution">
    <text evidence="25">The sequence shown here is derived from an EMBL/GenBank/DDBJ whole genome shotgun (WGS) entry which is preliminary data.</text>
</comment>
<evidence type="ECO:0000256" key="23">
    <source>
        <dbReference type="SAM" id="Phobius"/>
    </source>
</evidence>
<keyword evidence="9" id="KW-0479">Metal-binding</keyword>
<keyword evidence="5" id="KW-1003">Cell membrane</keyword>
<evidence type="ECO:0000256" key="13">
    <source>
        <dbReference type="ARBA" id="ARBA00023136"/>
    </source>
</evidence>
<evidence type="ECO:0000256" key="10">
    <source>
        <dbReference type="ARBA" id="ARBA00022729"/>
    </source>
</evidence>
<comment type="catalytic activity">
    <reaction evidence="21">
        <text>[(1-&gt;4)-N-acetyl-beta-D-glucosaminyl](n) + n H2O = chitosan + n acetate</text>
        <dbReference type="Rhea" id="RHEA:10464"/>
        <dbReference type="Rhea" id="RHEA-COMP:9593"/>
        <dbReference type="Rhea" id="RHEA-COMP:9597"/>
        <dbReference type="ChEBI" id="CHEBI:15377"/>
        <dbReference type="ChEBI" id="CHEBI:17029"/>
        <dbReference type="ChEBI" id="CHEBI:30089"/>
        <dbReference type="ChEBI" id="CHEBI:57704"/>
        <dbReference type="EC" id="3.5.1.41"/>
    </reaction>
    <physiologicalReaction direction="left-to-right" evidence="21">
        <dbReference type="Rhea" id="RHEA:10465"/>
    </physiologicalReaction>
</comment>
<dbReference type="PANTHER" id="PTHR10587:SF133">
    <property type="entry name" value="CHITIN DEACETYLASE 1-RELATED"/>
    <property type="match status" value="1"/>
</dbReference>
<evidence type="ECO:0000256" key="8">
    <source>
        <dbReference type="ARBA" id="ARBA00022622"/>
    </source>
</evidence>
<dbReference type="Pfam" id="PF01522">
    <property type="entry name" value="Polysacc_deac_1"/>
    <property type="match status" value="1"/>
</dbReference>
<dbReference type="AlphaFoldDB" id="A0A9P6C833"/>
<dbReference type="GO" id="GO:0000272">
    <property type="term" value="P:polysaccharide catabolic process"/>
    <property type="evidence" value="ECO:0007669"/>
    <property type="project" value="UniProtKB-KW"/>
</dbReference>
<dbReference type="GO" id="GO:0098552">
    <property type="term" value="C:side of membrane"/>
    <property type="evidence" value="ECO:0007669"/>
    <property type="project" value="UniProtKB-KW"/>
</dbReference>
<dbReference type="GO" id="GO:0046872">
    <property type="term" value="F:metal ion binding"/>
    <property type="evidence" value="ECO:0007669"/>
    <property type="project" value="UniProtKB-KW"/>
</dbReference>
<dbReference type="InterPro" id="IPR011330">
    <property type="entry name" value="Glyco_hydro/deAcase_b/a-brl"/>
</dbReference>
<dbReference type="EMBL" id="MU150635">
    <property type="protein sequence ID" value="KAF9455512.1"/>
    <property type="molecule type" value="Genomic_DNA"/>
</dbReference>
<feature type="compositionally biased region" description="Polar residues" evidence="22">
    <location>
        <begin position="282"/>
        <end position="299"/>
    </location>
</feature>
<keyword evidence="12" id="KW-0146">Chitin degradation</keyword>
<keyword evidence="10" id="KW-0732">Signal</keyword>
<feature type="non-terminal residue" evidence="25">
    <location>
        <position position="1"/>
    </location>
</feature>
<evidence type="ECO:0000256" key="20">
    <source>
        <dbReference type="ARBA" id="ARBA00024056"/>
    </source>
</evidence>
<evidence type="ECO:0000256" key="21">
    <source>
        <dbReference type="ARBA" id="ARBA00048494"/>
    </source>
</evidence>